<evidence type="ECO:0000313" key="2">
    <source>
        <dbReference type="Proteomes" id="UP001153332"/>
    </source>
</evidence>
<protein>
    <submittedName>
        <fullName evidence="1">Uncharacterized protein</fullName>
    </submittedName>
</protein>
<evidence type="ECO:0000313" key="1">
    <source>
        <dbReference type="EMBL" id="KAJ8129687.1"/>
    </source>
</evidence>
<proteinExistence type="predicted"/>
<dbReference type="EMBL" id="JAPUUL010000688">
    <property type="protein sequence ID" value="KAJ8129687.1"/>
    <property type="molecule type" value="Genomic_DNA"/>
</dbReference>
<name>A0ACC2JR01_9PEZI</name>
<comment type="caution">
    <text evidence="1">The sequence shown here is derived from an EMBL/GenBank/DDBJ whole genome shotgun (WGS) entry which is preliminary data.</text>
</comment>
<organism evidence="1 2">
    <name type="scientific">Lasiodiplodia mahajangana</name>
    <dbReference type="NCBI Taxonomy" id="1108764"/>
    <lineage>
        <taxon>Eukaryota</taxon>
        <taxon>Fungi</taxon>
        <taxon>Dikarya</taxon>
        <taxon>Ascomycota</taxon>
        <taxon>Pezizomycotina</taxon>
        <taxon>Dothideomycetes</taxon>
        <taxon>Dothideomycetes incertae sedis</taxon>
        <taxon>Botryosphaeriales</taxon>
        <taxon>Botryosphaeriaceae</taxon>
        <taxon>Lasiodiplodia</taxon>
    </lineage>
</organism>
<keyword evidence="2" id="KW-1185">Reference proteome</keyword>
<accession>A0ACC2JR01</accession>
<dbReference type="Proteomes" id="UP001153332">
    <property type="component" value="Unassembled WGS sequence"/>
</dbReference>
<gene>
    <name evidence="1" type="ORF">O1611_g3943</name>
</gene>
<reference evidence="1" key="1">
    <citation type="submission" date="2022-12" db="EMBL/GenBank/DDBJ databases">
        <title>Genome Sequence of Lasiodiplodia mahajangana.</title>
        <authorList>
            <person name="Buettner E."/>
        </authorList>
    </citation>
    <scope>NUCLEOTIDE SEQUENCE</scope>
    <source>
        <strain evidence="1">VT137</strain>
    </source>
</reference>
<sequence length="257" mass="28754">MPGAEDLAGEAKELAVIALEKFLLAHPALSFSTKGEVFGKRLQTSPFENCMGVEQKSDTDEEDAIIVNSPSLTNFYPACPFYISQKEEHRSCLTRFNLRDIKSLKWHLETEHLQPSYCPTCHDTFASTGDWEAHIRRRSCVPSGKPRPEGISTSQVQQLAQLDNLRLSRELQWLSIWEIVFPGVKPPSLSISSSTIETAVWVLRDFWSTQGSGIVSSFLTEKQLHLDELHSMTLGSLALDLVVDQVVGMCTQEDNDS</sequence>